<name>A0A1R3H8Z4_9ROSI</name>
<reference evidence="2" key="1">
    <citation type="submission" date="2013-09" db="EMBL/GenBank/DDBJ databases">
        <title>Corchorus olitorius genome sequencing.</title>
        <authorList>
            <person name="Alam M."/>
            <person name="Haque M.S."/>
            <person name="Islam M.S."/>
            <person name="Emdad E.M."/>
            <person name="Islam M.M."/>
            <person name="Ahmed B."/>
            <person name="Halim A."/>
            <person name="Hossen Q.M.M."/>
            <person name="Hossain M.Z."/>
            <person name="Ahmed R."/>
            <person name="Khan M.M."/>
            <person name="Islam R."/>
            <person name="Rashid M.M."/>
            <person name="Khan S.A."/>
            <person name="Rahman M.S."/>
            <person name="Alam M."/>
            <person name="Yahiya A.S."/>
            <person name="Khan M.S."/>
            <person name="Azam M.S."/>
            <person name="Haque T."/>
            <person name="Lashkar M.Z.H."/>
            <person name="Akhand A.I."/>
            <person name="Morshed G."/>
            <person name="Roy S."/>
            <person name="Uddin K.S."/>
            <person name="Rabeya T."/>
            <person name="Hossain A.S."/>
            <person name="Chowdhury A."/>
            <person name="Snigdha A.R."/>
            <person name="Mortoza M.S."/>
            <person name="Matin S.A."/>
            <person name="Hoque S.M.E."/>
            <person name="Islam M.K."/>
            <person name="Roy D.K."/>
            <person name="Haider R."/>
            <person name="Moosa M.M."/>
            <person name="Elias S.M."/>
            <person name="Hasan A.M."/>
            <person name="Jahan S."/>
            <person name="Shafiuddin M."/>
            <person name="Mahmood N."/>
            <person name="Shommy N.S."/>
        </authorList>
    </citation>
    <scope>NUCLEOTIDE SEQUENCE [LARGE SCALE GENOMIC DNA]</scope>
    <source>
        <strain evidence="2">cv. O-4</strain>
    </source>
</reference>
<keyword evidence="2" id="KW-1185">Reference proteome</keyword>
<keyword evidence="1" id="KW-0436">Ligase</keyword>
<protein>
    <submittedName>
        <fullName evidence="1">Acyl:coa ligase acetate-coa synthetase-like protein</fullName>
    </submittedName>
</protein>
<evidence type="ECO:0000313" key="2">
    <source>
        <dbReference type="Proteomes" id="UP000187203"/>
    </source>
</evidence>
<sequence length="75" mass="8221">MLLRPMLSDKYYDFVTAPEGKVHSLAAGLMSLWKLGLGWERINSSMINFSMPLNSLAADLGKSEALDGYNAENIG</sequence>
<gene>
    <name evidence="1" type="ORF">COLO4_30369</name>
</gene>
<evidence type="ECO:0000313" key="1">
    <source>
        <dbReference type="EMBL" id="OMO66760.1"/>
    </source>
</evidence>
<dbReference type="EMBL" id="AWUE01020724">
    <property type="protein sequence ID" value="OMO66760.1"/>
    <property type="molecule type" value="Genomic_DNA"/>
</dbReference>
<dbReference type="Proteomes" id="UP000187203">
    <property type="component" value="Unassembled WGS sequence"/>
</dbReference>
<comment type="caution">
    <text evidence="1">The sequence shown here is derived from an EMBL/GenBank/DDBJ whole genome shotgun (WGS) entry which is preliminary data.</text>
</comment>
<proteinExistence type="predicted"/>
<dbReference type="AlphaFoldDB" id="A0A1R3H8Z4"/>
<organism evidence="1 2">
    <name type="scientific">Corchorus olitorius</name>
    <dbReference type="NCBI Taxonomy" id="93759"/>
    <lineage>
        <taxon>Eukaryota</taxon>
        <taxon>Viridiplantae</taxon>
        <taxon>Streptophyta</taxon>
        <taxon>Embryophyta</taxon>
        <taxon>Tracheophyta</taxon>
        <taxon>Spermatophyta</taxon>
        <taxon>Magnoliopsida</taxon>
        <taxon>eudicotyledons</taxon>
        <taxon>Gunneridae</taxon>
        <taxon>Pentapetalae</taxon>
        <taxon>rosids</taxon>
        <taxon>malvids</taxon>
        <taxon>Malvales</taxon>
        <taxon>Malvaceae</taxon>
        <taxon>Grewioideae</taxon>
        <taxon>Apeibeae</taxon>
        <taxon>Corchorus</taxon>
    </lineage>
</organism>
<dbReference type="GO" id="GO:0016874">
    <property type="term" value="F:ligase activity"/>
    <property type="evidence" value="ECO:0007669"/>
    <property type="project" value="UniProtKB-KW"/>
</dbReference>
<accession>A0A1R3H8Z4</accession>